<accession>A1C5P1</accession>
<dbReference type="AlphaFoldDB" id="A1C5P1"/>
<dbReference type="eggNOG" id="KOG1809">
    <property type="taxonomic scope" value="Eukaryota"/>
</dbReference>
<reference evidence="1 2" key="1">
    <citation type="journal article" date="2008" name="PLoS Genet.">
        <title>Genomic islands in the pathogenic filamentous fungus Aspergillus fumigatus.</title>
        <authorList>
            <person name="Fedorova N.D."/>
            <person name="Khaldi N."/>
            <person name="Joardar V.S."/>
            <person name="Maiti R."/>
            <person name="Amedeo P."/>
            <person name="Anderson M.J."/>
            <person name="Crabtree J."/>
            <person name="Silva J.C."/>
            <person name="Badger J.H."/>
            <person name="Albarraq A."/>
            <person name="Angiuoli S."/>
            <person name="Bussey H."/>
            <person name="Bowyer P."/>
            <person name="Cotty P.J."/>
            <person name="Dyer P.S."/>
            <person name="Egan A."/>
            <person name="Galens K."/>
            <person name="Fraser-Liggett C.M."/>
            <person name="Haas B.J."/>
            <person name="Inman J.M."/>
            <person name="Kent R."/>
            <person name="Lemieux S."/>
            <person name="Malavazi I."/>
            <person name="Orvis J."/>
            <person name="Roemer T."/>
            <person name="Ronning C.M."/>
            <person name="Sundaram J.P."/>
            <person name="Sutton G."/>
            <person name="Turner G."/>
            <person name="Venter J.C."/>
            <person name="White O.R."/>
            <person name="Whitty B.R."/>
            <person name="Youngman P."/>
            <person name="Wolfe K.H."/>
            <person name="Goldman G.H."/>
            <person name="Wortman J.R."/>
            <person name="Jiang B."/>
            <person name="Denning D.W."/>
            <person name="Nierman W.C."/>
        </authorList>
    </citation>
    <scope>NUCLEOTIDE SEQUENCE [LARGE SCALE GENOMIC DNA]</scope>
    <source>
        <strain evidence="2">ATCC 1007 / CBS 513.65 / DSM 816 / NCTC 3887 / NRRL 1</strain>
    </source>
</reference>
<evidence type="ECO:0000313" key="1">
    <source>
        <dbReference type="EMBL" id="EAW15009.1"/>
    </source>
</evidence>
<gene>
    <name evidence="1" type="ORF">ACLA_004230</name>
</gene>
<organism evidence="1 2">
    <name type="scientific">Aspergillus clavatus (strain ATCC 1007 / CBS 513.65 / DSM 816 / NCTC 3887 / NRRL 1 / QM 1276 / 107)</name>
    <dbReference type="NCBI Taxonomy" id="344612"/>
    <lineage>
        <taxon>Eukaryota</taxon>
        <taxon>Fungi</taxon>
        <taxon>Dikarya</taxon>
        <taxon>Ascomycota</taxon>
        <taxon>Pezizomycotina</taxon>
        <taxon>Eurotiomycetes</taxon>
        <taxon>Eurotiomycetidae</taxon>
        <taxon>Eurotiales</taxon>
        <taxon>Aspergillaceae</taxon>
        <taxon>Aspergillus</taxon>
        <taxon>Aspergillus subgen. Fumigati</taxon>
    </lineage>
</organism>
<evidence type="ECO:0000313" key="2">
    <source>
        <dbReference type="Proteomes" id="UP000006701"/>
    </source>
</evidence>
<dbReference type="HOGENOM" id="CLU_1906262_0_0_1"/>
<sequence>MPRLWGDDTYDGITDLVTQPWKGAQEGGASGFVKGIGNGIRGSMAKPGAALFGILGHMVQGVSKEVQKLFGSDVQSYTIASRAAQGYEEWLQGFEAEKQDVIAWWKLIQKALKKKEIPKEINQLYGCNLDYNF</sequence>
<name>A1C5P1_ASPCL</name>
<dbReference type="STRING" id="344612.A1C5P1"/>
<dbReference type="KEGG" id="act:ACLA_004230"/>
<dbReference type="Proteomes" id="UP000006701">
    <property type="component" value="Unassembled WGS sequence"/>
</dbReference>
<dbReference type="VEuPathDB" id="FungiDB:ACLA_004230"/>
<dbReference type="GeneID" id="4708341"/>
<dbReference type="OrthoDB" id="5835829at2759"/>
<protein>
    <submittedName>
        <fullName evidence="1">Uncharacterized protein</fullName>
    </submittedName>
</protein>
<dbReference type="RefSeq" id="XP_001276435.1">
    <property type="nucleotide sequence ID" value="XM_001276434.1"/>
</dbReference>
<dbReference type="EMBL" id="DS027004">
    <property type="protein sequence ID" value="EAW15009.1"/>
    <property type="molecule type" value="Genomic_DNA"/>
</dbReference>
<proteinExistence type="predicted"/>
<keyword evidence="2" id="KW-1185">Reference proteome</keyword>